<keyword evidence="4 6" id="KW-1133">Transmembrane helix</keyword>
<reference evidence="9" key="1">
    <citation type="submission" date="2017-09" db="EMBL/GenBank/DDBJ databases">
        <title>Depth-based differentiation of microbial function through sediment-hosted aquifers and enrichment of novel symbionts in the deep terrestrial subsurface.</title>
        <authorList>
            <person name="Probst A.J."/>
            <person name="Ladd B."/>
            <person name="Jarett J.K."/>
            <person name="Geller-Mcgrath D.E."/>
            <person name="Sieber C.M.K."/>
            <person name="Emerson J.B."/>
            <person name="Anantharaman K."/>
            <person name="Thomas B.C."/>
            <person name="Malmstrom R."/>
            <person name="Stieglmeier M."/>
            <person name="Klingl A."/>
            <person name="Woyke T."/>
            <person name="Ryan C.M."/>
            <person name="Banfield J.F."/>
        </authorList>
    </citation>
    <scope>NUCLEOTIDE SEQUENCE [LARGE SCALE GENOMIC DNA]</scope>
</reference>
<dbReference type="InterPro" id="IPR050638">
    <property type="entry name" value="AA-Vitamin_Transporters"/>
</dbReference>
<dbReference type="EMBL" id="PEVY01000055">
    <property type="protein sequence ID" value="PIU75090.1"/>
    <property type="molecule type" value="Genomic_DNA"/>
</dbReference>
<feature type="transmembrane region" description="Helical" evidence="6">
    <location>
        <begin position="253"/>
        <end position="275"/>
    </location>
</feature>
<dbReference type="InterPro" id="IPR037185">
    <property type="entry name" value="EmrE-like"/>
</dbReference>
<feature type="transmembrane region" description="Helical" evidence="6">
    <location>
        <begin position="113"/>
        <end position="134"/>
    </location>
</feature>
<evidence type="ECO:0000256" key="4">
    <source>
        <dbReference type="ARBA" id="ARBA00022989"/>
    </source>
</evidence>
<dbReference type="PANTHER" id="PTHR32322">
    <property type="entry name" value="INNER MEMBRANE TRANSPORTER"/>
    <property type="match status" value="1"/>
</dbReference>
<name>A0A2M7AWS6_9BACT</name>
<evidence type="ECO:0000256" key="2">
    <source>
        <dbReference type="ARBA" id="ARBA00022475"/>
    </source>
</evidence>
<evidence type="ECO:0000256" key="5">
    <source>
        <dbReference type="ARBA" id="ARBA00023136"/>
    </source>
</evidence>
<evidence type="ECO:0000256" key="6">
    <source>
        <dbReference type="SAM" id="Phobius"/>
    </source>
</evidence>
<proteinExistence type="predicted"/>
<dbReference type="InterPro" id="IPR000620">
    <property type="entry name" value="EamA_dom"/>
</dbReference>
<feature type="transmembrane region" description="Helical" evidence="6">
    <location>
        <begin position="7"/>
        <end position="25"/>
    </location>
</feature>
<keyword evidence="5 6" id="KW-0472">Membrane</keyword>
<feature type="transmembrane region" description="Helical" evidence="6">
    <location>
        <begin position="85"/>
        <end position="107"/>
    </location>
</feature>
<feature type="transmembrane region" description="Helical" evidence="6">
    <location>
        <begin position="228"/>
        <end position="246"/>
    </location>
</feature>
<feature type="transmembrane region" description="Helical" evidence="6">
    <location>
        <begin position="287"/>
        <end position="304"/>
    </location>
</feature>
<keyword evidence="3 6" id="KW-0812">Transmembrane</keyword>
<dbReference type="Pfam" id="PF00892">
    <property type="entry name" value="EamA"/>
    <property type="match status" value="2"/>
</dbReference>
<feature type="transmembrane region" description="Helical" evidence="6">
    <location>
        <begin position="141"/>
        <end position="158"/>
    </location>
</feature>
<feature type="domain" description="EamA" evidence="7">
    <location>
        <begin position="7"/>
        <end position="153"/>
    </location>
</feature>
<feature type="transmembrane region" description="Helical" evidence="6">
    <location>
        <begin position="45"/>
        <end position="65"/>
    </location>
</feature>
<feature type="domain" description="EamA" evidence="7">
    <location>
        <begin position="167"/>
        <end position="301"/>
    </location>
</feature>
<dbReference type="Proteomes" id="UP000228775">
    <property type="component" value="Unassembled WGS sequence"/>
</dbReference>
<accession>A0A2M7AWS6</accession>
<feature type="transmembrane region" description="Helical" evidence="6">
    <location>
        <begin position="196"/>
        <end position="216"/>
    </location>
</feature>
<comment type="caution">
    <text evidence="8">The sequence shown here is derived from an EMBL/GenBank/DDBJ whole genome shotgun (WGS) entry which is preliminary data.</text>
</comment>
<organism evidence="8 9">
    <name type="scientific">Candidatus Portnoybacteria bacterium CG06_land_8_20_14_3_00_39_12</name>
    <dbReference type="NCBI Taxonomy" id="1974809"/>
    <lineage>
        <taxon>Bacteria</taxon>
        <taxon>Candidatus Portnoyibacteriota</taxon>
    </lineage>
</organism>
<keyword evidence="2" id="KW-1003">Cell membrane</keyword>
<dbReference type="SUPFAM" id="SSF103481">
    <property type="entry name" value="Multidrug resistance efflux transporter EmrE"/>
    <property type="match status" value="2"/>
</dbReference>
<gene>
    <name evidence="8" type="ORF">COS76_02665</name>
</gene>
<sequence>MKNNIQKGILFAFIASVISGIAIFYSKISVTKIDPLILTTSRNMVAAGLLVIGYLPAIGFAGRRWQAGWLLGKRKELKKIKKHDFIKLLFIGIFGGGIPFFLFFTGLKMVDSAIIANLIHKTLFIWVGLLALVFLREKLNWKYWLSFLLVIFANFYFAKFSFHLGQGEIMILAATLLWSMENIIAKKVLKNISSELAALSRMVIGSSFLLLSVLFTRKLNVLLTINNQQLTIILVGGTILSFYVFFWYKALKFAPVSLVTLVLTFSVVVGNILNGSFAGVKILPNDIISSTIILAATIFIIFSLKPLKKSING</sequence>
<evidence type="ECO:0000259" key="7">
    <source>
        <dbReference type="Pfam" id="PF00892"/>
    </source>
</evidence>
<evidence type="ECO:0000313" key="8">
    <source>
        <dbReference type="EMBL" id="PIU75090.1"/>
    </source>
</evidence>
<evidence type="ECO:0000256" key="3">
    <source>
        <dbReference type="ARBA" id="ARBA00022692"/>
    </source>
</evidence>
<dbReference type="AlphaFoldDB" id="A0A2M7AWS6"/>
<dbReference type="PANTHER" id="PTHR32322:SF18">
    <property type="entry name" value="S-ADENOSYLMETHIONINE_S-ADENOSYLHOMOCYSTEINE TRANSPORTER"/>
    <property type="match status" value="1"/>
</dbReference>
<dbReference type="GO" id="GO:0005886">
    <property type="term" value="C:plasma membrane"/>
    <property type="evidence" value="ECO:0007669"/>
    <property type="project" value="UniProtKB-SubCell"/>
</dbReference>
<evidence type="ECO:0000313" key="9">
    <source>
        <dbReference type="Proteomes" id="UP000228775"/>
    </source>
</evidence>
<comment type="subcellular location">
    <subcellularLocation>
        <location evidence="1">Cell membrane</location>
        <topology evidence="1">Multi-pass membrane protein</topology>
    </subcellularLocation>
</comment>
<feature type="transmembrane region" description="Helical" evidence="6">
    <location>
        <begin position="164"/>
        <end position="184"/>
    </location>
</feature>
<protein>
    <recommendedName>
        <fullName evidence="7">EamA domain-containing protein</fullName>
    </recommendedName>
</protein>
<evidence type="ECO:0000256" key="1">
    <source>
        <dbReference type="ARBA" id="ARBA00004651"/>
    </source>
</evidence>